<feature type="region of interest" description="Disordered" evidence="1">
    <location>
        <begin position="46"/>
        <end position="84"/>
    </location>
</feature>
<dbReference type="EMBL" id="MTPX02000042">
    <property type="protein sequence ID" value="PHP52564.1"/>
    <property type="molecule type" value="Genomic_DNA"/>
</dbReference>
<evidence type="ECO:0000313" key="4">
    <source>
        <dbReference type="Proteomes" id="UP000194577"/>
    </source>
</evidence>
<gene>
    <name evidence="3" type="ORF">BW737_008760</name>
</gene>
<keyword evidence="2" id="KW-0472">Membrane</keyword>
<accession>A0ABX4MAR6</accession>
<organism evidence="3 4">
    <name type="scientific">Actinomyces ruminis</name>
    <dbReference type="NCBI Taxonomy" id="1937003"/>
    <lineage>
        <taxon>Bacteria</taxon>
        <taxon>Bacillati</taxon>
        <taxon>Actinomycetota</taxon>
        <taxon>Actinomycetes</taxon>
        <taxon>Actinomycetales</taxon>
        <taxon>Actinomycetaceae</taxon>
        <taxon>Actinomyces</taxon>
    </lineage>
</organism>
<evidence type="ECO:0000256" key="2">
    <source>
        <dbReference type="SAM" id="Phobius"/>
    </source>
</evidence>
<feature type="transmembrane region" description="Helical" evidence="2">
    <location>
        <begin position="18"/>
        <end position="36"/>
    </location>
</feature>
<keyword evidence="2" id="KW-1133">Transmembrane helix</keyword>
<sequence length="131" mass="14110">MSDTTPPARVPFWKNKRFWVIAIPVILVLGIIGSLMDDGEDKAATELSTPAAVTTTTAAEDVTTEAAPETTEPEPEPTETEDSDALDAVYAMTACEMYGEQVYPYGFKLHSILASLPRSSERTAPGISSTR</sequence>
<protein>
    <submittedName>
        <fullName evidence="3">Uncharacterized protein</fullName>
    </submittedName>
</protein>
<proteinExistence type="predicted"/>
<comment type="caution">
    <text evidence="3">The sequence shown here is derived from an EMBL/GenBank/DDBJ whole genome shotgun (WGS) entry which is preliminary data.</text>
</comment>
<feature type="compositionally biased region" description="Low complexity" evidence="1">
    <location>
        <begin position="49"/>
        <end position="70"/>
    </location>
</feature>
<dbReference type="RefSeq" id="WP_086614221.1">
    <property type="nucleotide sequence ID" value="NZ_MTPX02000042.1"/>
</dbReference>
<dbReference type="Proteomes" id="UP000194577">
    <property type="component" value="Unassembled WGS sequence"/>
</dbReference>
<evidence type="ECO:0000256" key="1">
    <source>
        <dbReference type="SAM" id="MobiDB-lite"/>
    </source>
</evidence>
<reference evidence="3 4" key="1">
    <citation type="submission" date="2017-10" db="EMBL/GenBank/DDBJ databases">
        <title>Draft genome sequence of cellulolytic Actinomyces sp CtC72 isolated from cattle rumen fluid.</title>
        <authorList>
            <person name="Joshi A.J."/>
            <person name="Vasudevan G."/>
            <person name="Lanjekar V.B."/>
            <person name="Hivarkar S."/>
            <person name="Engineer A."/>
            <person name="Pore S.D."/>
            <person name="Dhakephalkar P.K."/>
            <person name="Dagar S."/>
        </authorList>
    </citation>
    <scope>NUCLEOTIDE SEQUENCE [LARGE SCALE GENOMIC DNA]</scope>
    <source>
        <strain evidence="4">CtC72</strain>
    </source>
</reference>
<name>A0ABX4MAR6_9ACTO</name>
<feature type="compositionally biased region" description="Acidic residues" evidence="1">
    <location>
        <begin position="71"/>
        <end position="84"/>
    </location>
</feature>
<keyword evidence="2" id="KW-0812">Transmembrane</keyword>
<keyword evidence="4" id="KW-1185">Reference proteome</keyword>
<evidence type="ECO:0000313" key="3">
    <source>
        <dbReference type="EMBL" id="PHP52564.1"/>
    </source>
</evidence>